<keyword evidence="6" id="KW-1133">Transmembrane helix</keyword>
<organism evidence="9 10">
    <name type="scientific">Phrynosoma platyrhinos</name>
    <name type="common">Desert horned lizard</name>
    <dbReference type="NCBI Taxonomy" id="52577"/>
    <lineage>
        <taxon>Eukaryota</taxon>
        <taxon>Metazoa</taxon>
        <taxon>Chordata</taxon>
        <taxon>Craniata</taxon>
        <taxon>Vertebrata</taxon>
        <taxon>Euteleostomi</taxon>
        <taxon>Lepidosauria</taxon>
        <taxon>Squamata</taxon>
        <taxon>Bifurcata</taxon>
        <taxon>Unidentata</taxon>
        <taxon>Episquamata</taxon>
        <taxon>Toxicofera</taxon>
        <taxon>Iguania</taxon>
        <taxon>Phrynosomatidae</taxon>
        <taxon>Phrynosomatinae</taxon>
        <taxon>Phrynosoma</taxon>
    </lineage>
</organism>
<keyword evidence="6" id="KW-0812">Transmembrane</keyword>
<dbReference type="Gene3D" id="1.10.150.50">
    <property type="entry name" value="Transcription Factor, Ets-1"/>
    <property type="match status" value="1"/>
</dbReference>
<gene>
    <name evidence="9" type="ORF">JD844_020132</name>
</gene>
<proteinExistence type="predicted"/>
<evidence type="ECO:0000256" key="5">
    <source>
        <dbReference type="SAM" id="MobiDB-lite"/>
    </source>
</evidence>
<feature type="region of interest" description="Disordered" evidence="5">
    <location>
        <begin position="1"/>
        <end position="20"/>
    </location>
</feature>
<feature type="transmembrane region" description="Helical" evidence="6">
    <location>
        <begin position="389"/>
        <end position="414"/>
    </location>
</feature>
<evidence type="ECO:0000256" key="1">
    <source>
        <dbReference type="ARBA" id="ARBA00022723"/>
    </source>
</evidence>
<reference evidence="9 10" key="1">
    <citation type="journal article" date="2022" name="Gigascience">
        <title>A chromosome-level genome assembly and annotation of the desert horned lizard, Phrynosoma platyrhinos, provides insight into chromosomal rearrangements among reptiles.</title>
        <authorList>
            <person name="Koochekian N."/>
            <person name="Ascanio A."/>
            <person name="Farleigh K."/>
            <person name="Card D.C."/>
            <person name="Schield D.R."/>
            <person name="Castoe T.A."/>
            <person name="Jezkova T."/>
        </authorList>
    </citation>
    <scope>NUCLEOTIDE SEQUENCE [LARGE SCALE GENOMIC DNA]</scope>
    <source>
        <strain evidence="9">NK-2021</strain>
    </source>
</reference>
<dbReference type="SMART" id="SM00184">
    <property type="entry name" value="RING"/>
    <property type="match status" value="1"/>
</dbReference>
<evidence type="ECO:0000259" key="7">
    <source>
        <dbReference type="PROSITE" id="PS50089"/>
    </source>
</evidence>
<dbReference type="InterPro" id="IPR013083">
    <property type="entry name" value="Znf_RING/FYVE/PHD"/>
</dbReference>
<evidence type="ECO:0000313" key="9">
    <source>
        <dbReference type="EMBL" id="KAH0632071.1"/>
    </source>
</evidence>
<dbReference type="Pfam" id="PF00536">
    <property type="entry name" value="SAM_1"/>
    <property type="match status" value="1"/>
</dbReference>
<evidence type="ECO:0000259" key="8">
    <source>
        <dbReference type="PROSITE" id="PS50105"/>
    </source>
</evidence>
<evidence type="ECO:0000313" key="10">
    <source>
        <dbReference type="Proteomes" id="UP000826234"/>
    </source>
</evidence>
<keyword evidence="10" id="KW-1185">Reference proteome</keyword>
<dbReference type="InterPro" id="IPR017907">
    <property type="entry name" value="Znf_RING_CS"/>
</dbReference>
<feature type="transmembrane region" description="Helical" evidence="6">
    <location>
        <begin position="143"/>
        <end position="163"/>
    </location>
</feature>
<keyword evidence="3" id="KW-0862">Zinc</keyword>
<dbReference type="SUPFAM" id="SSF47769">
    <property type="entry name" value="SAM/Pointed domain"/>
    <property type="match status" value="1"/>
</dbReference>
<feature type="domain" description="SAM" evidence="8">
    <location>
        <begin position="181"/>
        <end position="248"/>
    </location>
</feature>
<keyword evidence="1" id="KW-0479">Metal-binding</keyword>
<dbReference type="InterPro" id="IPR013761">
    <property type="entry name" value="SAM/pointed_sf"/>
</dbReference>
<accession>A0ABQ7TR73</accession>
<dbReference type="PROSITE" id="PS00518">
    <property type="entry name" value="ZF_RING_1"/>
    <property type="match status" value="1"/>
</dbReference>
<sequence length="437" mass="50833">MEVGAPSPAERLDGQAAPSSTGVSRRISVSEFSCHCCYDILIDPTTLNCGHSFCRHCLALWWAASKKNECPECREKWEGFPKVNILLRDAIEKLFPDAIEQRKEDIQQNPDASDSLAAFQKYGTEQTPAAPNMGRINPRGGGFFSGVLTALTCVAVVLLGYHWSSRELEDDLLVHKPVAKWTAEEVIHWLEQLGPWTSLYKERFLLERVNGRLLLTLTDEDFAKAPYHVENGSHRKAILMELERVKTLGAVHPGKSLFLLYALKSSPRLTMLYLYLFDYTDVFLPFIHTICPVQEEEFEDIIAKLLDLKEPAWKQWQEFSIKYFFLPYQLVAEFAWDWLAVHYWTSRFIIVNAMLLSVLELFSFWRLWSRRELKTIPHRMWSHFWKVSTQGFLMAIFWPVIPQFVCNCLFYWALYFNPVINIDLVVKEVRRLETQVH</sequence>
<dbReference type="InterPro" id="IPR001841">
    <property type="entry name" value="Znf_RING"/>
</dbReference>
<dbReference type="SMART" id="SM00454">
    <property type="entry name" value="SAM"/>
    <property type="match status" value="1"/>
</dbReference>
<dbReference type="PROSITE" id="PS50089">
    <property type="entry name" value="ZF_RING_2"/>
    <property type="match status" value="1"/>
</dbReference>
<dbReference type="SUPFAM" id="SSF57850">
    <property type="entry name" value="RING/U-box"/>
    <property type="match status" value="1"/>
</dbReference>
<dbReference type="PANTHER" id="PTHR15898:SF13">
    <property type="entry name" value="BIFUNCTIONAL APOPTOSIS REGULATOR"/>
    <property type="match status" value="1"/>
</dbReference>
<evidence type="ECO:0000256" key="6">
    <source>
        <dbReference type="SAM" id="Phobius"/>
    </source>
</evidence>
<dbReference type="Pfam" id="PF15227">
    <property type="entry name" value="zf-C3HC4_4"/>
    <property type="match status" value="1"/>
</dbReference>
<dbReference type="Proteomes" id="UP000826234">
    <property type="component" value="Unassembled WGS sequence"/>
</dbReference>
<dbReference type="EMBL" id="JAIPUX010000026">
    <property type="protein sequence ID" value="KAH0632071.1"/>
    <property type="molecule type" value="Genomic_DNA"/>
</dbReference>
<evidence type="ECO:0000256" key="2">
    <source>
        <dbReference type="ARBA" id="ARBA00022771"/>
    </source>
</evidence>
<dbReference type="InterPro" id="IPR001660">
    <property type="entry name" value="SAM"/>
</dbReference>
<comment type="caution">
    <text evidence="9">The sequence shown here is derived from an EMBL/GenBank/DDBJ whole genome shotgun (WGS) entry which is preliminary data.</text>
</comment>
<dbReference type="Gene3D" id="3.30.40.10">
    <property type="entry name" value="Zinc/RING finger domain, C3HC4 (zinc finger)"/>
    <property type="match status" value="1"/>
</dbReference>
<protein>
    <recommendedName>
        <fullName evidence="11">Bifunctional apoptosis regulator</fullName>
    </recommendedName>
</protein>
<feature type="transmembrane region" description="Helical" evidence="6">
    <location>
        <begin position="348"/>
        <end position="368"/>
    </location>
</feature>
<dbReference type="CDD" id="cd09513">
    <property type="entry name" value="SAM_BAR"/>
    <property type="match status" value="1"/>
</dbReference>
<dbReference type="CDD" id="cd16497">
    <property type="entry name" value="RING-HC_BAR"/>
    <property type="match status" value="1"/>
</dbReference>
<name>A0ABQ7TR73_PHRPL</name>
<feature type="domain" description="RING-type" evidence="7">
    <location>
        <begin position="34"/>
        <end position="74"/>
    </location>
</feature>
<evidence type="ECO:0000256" key="3">
    <source>
        <dbReference type="ARBA" id="ARBA00022833"/>
    </source>
</evidence>
<evidence type="ECO:0008006" key="11">
    <source>
        <dbReference type="Google" id="ProtNLM"/>
    </source>
</evidence>
<keyword evidence="6" id="KW-0472">Membrane</keyword>
<evidence type="ECO:0000256" key="4">
    <source>
        <dbReference type="PROSITE-ProRule" id="PRU00175"/>
    </source>
</evidence>
<dbReference type="PANTHER" id="PTHR15898">
    <property type="entry name" value="BIFUNCTIONAL APOPTOSIS REGULATOR"/>
    <property type="match status" value="1"/>
</dbReference>
<dbReference type="PROSITE" id="PS50105">
    <property type="entry name" value="SAM_DOMAIN"/>
    <property type="match status" value="1"/>
</dbReference>
<keyword evidence="2 4" id="KW-0863">Zinc-finger</keyword>